<dbReference type="SUPFAM" id="SSF56672">
    <property type="entry name" value="DNA/RNA polymerases"/>
    <property type="match status" value="1"/>
</dbReference>
<comment type="caution">
    <text evidence="2">The sequence shown here is derived from an EMBL/GenBank/DDBJ whole genome shotgun (WGS) entry which is preliminary data.</text>
</comment>
<sequence>MIVEKYPTCDNHHNDLIKLEQAIPSSTTILNTKSVSTIDLSNNLLKTSMEHKIKQLPIFSGKDNENVTKWLNNITQIGKMVNCSDDELYVVAKFKLEGDAQNWYQKNQDKICDWKTFNQLLSHRFPVILPSNDREILRQLAARKQAWNEPISRFYRDIMNLCDKYDSSMADSSRVGYLQTRKSYYQLANKTNMHFIGAVQLKVRIKYITIWVTALVADSLSTDFILGKDWIRPYQGDVLESSQEIRIRTRSGPVSIPFDEDTENVAFDIKLLHPIILGPRQECEVEAQVPISTADTVIFHPKQQLQHNPAILMPHALLKITNYTTKLTVINLNDHPRHIPRNTRLGVITYASSSVPCFALTSSSRSKRHSCLDIQHNDSRTQQSPTSSHIDNIIHKLISHLDEQKQQEVYPILLKHRTLFNLSKMTIANTQIRHVIRTGDHNPISSRPYSKSIQQRQILAEHIQQMEKNYLIRRSTTPWASPVVLIKKKDGSTRFRVDYRKLNSITKTDSYPLSHMEETINRLGGHQYFTKLRS</sequence>
<evidence type="ECO:0000313" key="2">
    <source>
        <dbReference type="EMBL" id="CAF3938632.1"/>
    </source>
</evidence>
<dbReference type="PANTHER" id="PTHR24559:SF444">
    <property type="entry name" value="REVERSE TRANSCRIPTASE DOMAIN-CONTAINING PROTEIN"/>
    <property type="match status" value="1"/>
</dbReference>
<dbReference type="Proteomes" id="UP000677228">
    <property type="component" value="Unassembled WGS sequence"/>
</dbReference>
<dbReference type="InterPro" id="IPR043128">
    <property type="entry name" value="Rev_trsase/Diguanyl_cyclase"/>
</dbReference>
<dbReference type="InterPro" id="IPR043502">
    <property type="entry name" value="DNA/RNA_pol_sf"/>
</dbReference>
<dbReference type="CDD" id="cd00303">
    <property type="entry name" value="retropepsin_like"/>
    <property type="match status" value="1"/>
</dbReference>
<reference evidence="2" key="1">
    <citation type="submission" date="2021-02" db="EMBL/GenBank/DDBJ databases">
        <authorList>
            <person name="Nowell W R."/>
        </authorList>
    </citation>
    <scope>NUCLEOTIDE SEQUENCE</scope>
</reference>
<gene>
    <name evidence="1" type="ORF">OVA965_LOCUS21175</name>
    <name evidence="2" type="ORF">TMI583_LOCUS21761</name>
</gene>
<evidence type="ECO:0000313" key="1">
    <source>
        <dbReference type="EMBL" id="CAF1142030.1"/>
    </source>
</evidence>
<dbReference type="InterPro" id="IPR053134">
    <property type="entry name" value="RNA-dir_DNA_polymerase"/>
</dbReference>
<dbReference type="PANTHER" id="PTHR24559">
    <property type="entry name" value="TRANSPOSON TY3-I GAG-POL POLYPROTEIN"/>
    <property type="match status" value="1"/>
</dbReference>
<dbReference type="Proteomes" id="UP000682733">
    <property type="component" value="Unassembled WGS sequence"/>
</dbReference>
<organism evidence="2 3">
    <name type="scientific">Didymodactylos carnosus</name>
    <dbReference type="NCBI Taxonomy" id="1234261"/>
    <lineage>
        <taxon>Eukaryota</taxon>
        <taxon>Metazoa</taxon>
        <taxon>Spiralia</taxon>
        <taxon>Gnathifera</taxon>
        <taxon>Rotifera</taxon>
        <taxon>Eurotatoria</taxon>
        <taxon>Bdelloidea</taxon>
        <taxon>Philodinida</taxon>
        <taxon>Philodinidae</taxon>
        <taxon>Didymodactylos</taxon>
    </lineage>
</organism>
<dbReference type="EMBL" id="CAJNOK010011517">
    <property type="protein sequence ID" value="CAF1142030.1"/>
    <property type="molecule type" value="Genomic_DNA"/>
</dbReference>
<proteinExistence type="predicted"/>
<dbReference type="Gene3D" id="3.30.70.270">
    <property type="match status" value="1"/>
</dbReference>
<evidence type="ECO:0000313" key="3">
    <source>
        <dbReference type="Proteomes" id="UP000682733"/>
    </source>
</evidence>
<accession>A0A8S2M8D0</accession>
<dbReference type="Gene3D" id="3.10.10.10">
    <property type="entry name" value="HIV Type 1 Reverse Transcriptase, subunit A, domain 1"/>
    <property type="match status" value="1"/>
</dbReference>
<dbReference type="AlphaFoldDB" id="A0A8S2M8D0"/>
<evidence type="ECO:0008006" key="4">
    <source>
        <dbReference type="Google" id="ProtNLM"/>
    </source>
</evidence>
<protein>
    <recommendedName>
        <fullName evidence="4">Retrotransposon gag domain-containing protein</fullName>
    </recommendedName>
</protein>
<dbReference type="EMBL" id="CAJOBA010026962">
    <property type="protein sequence ID" value="CAF3938632.1"/>
    <property type="molecule type" value="Genomic_DNA"/>
</dbReference>
<name>A0A8S2M8D0_9BILA</name>